<dbReference type="Proteomes" id="UP000018208">
    <property type="component" value="Unassembled WGS sequence"/>
</dbReference>
<dbReference type="EMBL" id="AUWU02000006">
    <property type="protein sequence ID" value="KAH0571817.1"/>
    <property type="molecule type" value="Genomic_DNA"/>
</dbReference>
<sequence>MLSQASVHGATGLQCLTARLAGPCRLEAVRQQYLTARMQPLLFAPLVSCPFTQTPGQGPPGASTHCYLSEVQRCVDGLKGLQRESPKTALALLGCQRELGKLLAVYPYYGITAQYWNICDPEQSNSLVQPHSYSQVGIFKLLTCMMANVRVRHSKFLATVHVVKQCIYVQYEVAIRYQLKFKLISLQNMHHIGSLICYYVVYLSAGSIQFKYQKVYILKDTSNN</sequence>
<reference evidence="1 2" key="1">
    <citation type="journal article" date="2014" name="PLoS Genet.">
        <title>The Genome of Spironucleus salmonicida Highlights a Fish Pathogen Adapted to Fluctuating Environments.</title>
        <authorList>
            <person name="Xu F."/>
            <person name="Jerlstrom-Hultqvist J."/>
            <person name="Einarsson E."/>
            <person name="Astvaldsson A."/>
            <person name="Svard S.G."/>
            <person name="Andersson J.O."/>
        </authorList>
    </citation>
    <scope>NUCLEOTIDE SEQUENCE [LARGE SCALE GENOMIC DNA]</scope>
    <source>
        <strain evidence="1 2">ATCC 50377</strain>
    </source>
</reference>
<dbReference type="RefSeq" id="XP_067762590.1">
    <property type="nucleotide sequence ID" value="XM_067909834.1"/>
</dbReference>
<evidence type="ECO:0000313" key="2">
    <source>
        <dbReference type="Proteomes" id="UP000018208"/>
    </source>
</evidence>
<accession>A0A9P8RWH6</accession>
<comment type="caution">
    <text evidence="1">The sequence shown here is derived from an EMBL/GenBank/DDBJ whole genome shotgun (WGS) entry which is preliminary data.</text>
</comment>
<protein>
    <submittedName>
        <fullName evidence="1">Uncharacterized protein</fullName>
    </submittedName>
</protein>
<evidence type="ECO:0000313" key="1">
    <source>
        <dbReference type="EMBL" id="KAH0571817.1"/>
    </source>
</evidence>
<dbReference type="KEGG" id="ssao:94300036"/>
<proteinExistence type="predicted"/>
<dbReference type="AlphaFoldDB" id="A0A9P8RWH6"/>
<organism evidence="1 2">
    <name type="scientific">Spironucleus salmonicida</name>
    <dbReference type="NCBI Taxonomy" id="348837"/>
    <lineage>
        <taxon>Eukaryota</taxon>
        <taxon>Metamonada</taxon>
        <taxon>Diplomonadida</taxon>
        <taxon>Hexamitidae</taxon>
        <taxon>Hexamitinae</taxon>
        <taxon>Spironucleus</taxon>
    </lineage>
</organism>
<keyword evidence="2" id="KW-1185">Reference proteome</keyword>
<name>A0A9P8RWH6_9EUKA</name>
<gene>
    <name evidence="1" type="ORF">SS50377_26013</name>
</gene>
<dbReference type="GeneID" id="94300036"/>